<evidence type="ECO:0000256" key="4">
    <source>
        <dbReference type="ARBA" id="ARBA00023163"/>
    </source>
</evidence>
<dbReference type="PANTHER" id="PTHR47660:SF2">
    <property type="entry name" value="TRANSCRIPTION FACTOR WITH C2H2 AND ZN(2)-CYS(6) DNA BINDING DOMAIN (EUROFUNG)"/>
    <property type="match status" value="1"/>
</dbReference>
<reference evidence="8 9" key="1">
    <citation type="submission" date="2018-05" db="EMBL/GenBank/DDBJ databases">
        <title>Draft genome sequence of Scytalidium lignicola DSM 105466, a ubiquitous saprotrophic fungus.</title>
        <authorList>
            <person name="Buettner E."/>
            <person name="Gebauer A.M."/>
            <person name="Hofrichter M."/>
            <person name="Liers C."/>
            <person name="Kellner H."/>
        </authorList>
    </citation>
    <scope>NUCLEOTIDE SEQUENCE [LARGE SCALE GENOMIC DNA]</scope>
    <source>
        <strain evidence="8 9">DSM 105466</strain>
    </source>
</reference>
<feature type="region of interest" description="Disordered" evidence="6">
    <location>
        <begin position="47"/>
        <end position="71"/>
    </location>
</feature>
<keyword evidence="4" id="KW-0804">Transcription</keyword>
<dbReference type="GO" id="GO:0008270">
    <property type="term" value="F:zinc ion binding"/>
    <property type="evidence" value="ECO:0007669"/>
    <property type="project" value="InterPro"/>
</dbReference>
<dbReference type="Pfam" id="PF04082">
    <property type="entry name" value="Fungal_trans"/>
    <property type="match status" value="1"/>
</dbReference>
<keyword evidence="3" id="KW-0805">Transcription regulation</keyword>
<name>A0A3E2GXX7_SCYLI</name>
<dbReference type="Proteomes" id="UP000258309">
    <property type="component" value="Unassembled WGS sequence"/>
</dbReference>
<dbReference type="PANTHER" id="PTHR47660">
    <property type="entry name" value="TRANSCRIPTION FACTOR WITH C2H2 AND ZN(2)-CYS(6) DNA BINDING DOMAIN (EUROFUNG)-RELATED-RELATED"/>
    <property type="match status" value="1"/>
</dbReference>
<comment type="caution">
    <text evidence="8">The sequence shown here is derived from an EMBL/GenBank/DDBJ whole genome shotgun (WGS) entry which is preliminary data.</text>
</comment>
<dbReference type="EMBL" id="NCSJ02000294">
    <property type="protein sequence ID" value="RFU25958.1"/>
    <property type="molecule type" value="Genomic_DNA"/>
</dbReference>
<dbReference type="STRING" id="5539.A0A3E2GXX7"/>
<dbReference type="OMA" id="YGYCSGD"/>
<dbReference type="AlphaFoldDB" id="A0A3E2GXX7"/>
<feature type="non-terminal residue" evidence="8">
    <location>
        <position position="624"/>
    </location>
</feature>
<feature type="non-terminal residue" evidence="8">
    <location>
        <position position="1"/>
    </location>
</feature>
<proteinExistence type="predicted"/>
<evidence type="ECO:0000256" key="3">
    <source>
        <dbReference type="ARBA" id="ARBA00023015"/>
    </source>
</evidence>
<keyword evidence="5" id="KW-0539">Nucleus</keyword>
<feature type="domain" description="Xylanolytic transcriptional activator regulatory" evidence="7">
    <location>
        <begin position="146"/>
        <end position="344"/>
    </location>
</feature>
<evidence type="ECO:0000259" key="7">
    <source>
        <dbReference type="Pfam" id="PF04082"/>
    </source>
</evidence>
<evidence type="ECO:0000313" key="8">
    <source>
        <dbReference type="EMBL" id="RFU25958.1"/>
    </source>
</evidence>
<dbReference type="CDD" id="cd12148">
    <property type="entry name" value="fungal_TF_MHR"/>
    <property type="match status" value="1"/>
</dbReference>
<protein>
    <recommendedName>
        <fullName evidence="7">Xylanolytic transcriptional activator regulatory domain-containing protein</fullName>
    </recommendedName>
</protein>
<evidence type="ECO:0000256" key="5">
    <source>
        <dbReference type="ARBA" id="ARBA00023242"/>
    </source>
</evidence>
<evidence type="ECO:0000256" key="1">
    <source>
        <dbReference type="ARBA" id="ARBA00022723"/>
    </source>
</evidence>
<evidence type="ECO:0000256" key="2">
    <source>
        <dbReference type="ARBA" id="ARBA00022833"/>
    </source>
</evidence>
<sequence length="624" mass="70947">MDVRHYRHDLAMSIEEPPLAGYMGIPFMRPIQSQDLPAVSSMYQPASENGRWIGGNLPTPDPQDGSPPDDPWPMEFHASPSQRIILPPLGEATEPYQTQKHYSTRVLSSSVHSALRHGIELPSERSPWRSVAVESFPNQQTLDHCIDMYFVHFHQTLPIIHRPTFDPGESLIVTLAIISIGACHSDLEGCDVFASAVSELTRRLLVFMAEHDRRFVRTESLLTAQLLQALYGYGSGNERLFELSESCRSSIVYHAKYMGLFGDPEFEPGVSDALEDTWKEWIRQERLRRLGWAVYEYDACISLLQNDRPLLNIADARMALPCSMKHWDAESAYAWVSMYPTINSILTLTPSLLQPAIKSVLGGNREVAEKLTNERHRIIILLSLSRVLWSLKEVKLSLMEDLIGDNMEGARRKILDAIDSFWQFPVLQCRTHTRAEVGRSVHAMHIIHLAHIYGAGNLMNHYYSFLRNCLLRKTEKGKISRTHMLQWASQNLQLVREVAFHCAQILALTRQFPENMSMEPFMVFHAGVFLMLMAQFLPPTGQRLNRGLRIDHLGSPGDPISDSISNWVRDGGENVISVHGVPVLCCEIGWKQVLDEAAEILKRMRVWRLSQKLLKVMLTIRDGL</sequence>
<keyword evidence="9" id="KW-1185">Reference proteome</keyword>
<evidence type="ECO:0000256" key="6">
    <source>
        <dbReference type="SAM" id="MobiDB-lite"/>
    </source>
</evidence>
<keyword evidence="2" id="KW-0862">Zinc</keyword>
<dbReference type="InterPro" id="IPR007219">
    <property type="entry name" value="XnlR_reg_dom"/>
</dbReference>
<gene>
    <name evidence="8" type="ORF">B7463_g10388</name>
</gene>
<organism evidence="8 9">
    <name type="scientific">Scytalidium lignicola</name>
    <name type="common">Hyphomycete</name>
    <dbReference type="NCBI Taxonomy" id="5539"/>
    <lineage>
        <taxon>Eukaryota</taxon>
        <taxon>Fungi</taxon>
        <taxon>Dikarya</taxon>
        <taxon>Ascomycota</taxon>
        <taxon>Pezizomycotina</taxon>
        <taxon>Leotiomycetes</taxon>
        <taxon>Leotiomycetes incertae sedis</taxon>
        <taxon>Scytalidium</taxon>
    </lineage>
</organism>
<dbReference type="OrthoDB" id="3557599at2759"/>
<accession>A0A3E2GXX7</accession>
<dbReference type="GO" id="GO:0006351">
    <property type="term" value="P:DNA-templated transcription"/>
    <property type="evidence" value="ECO:0007669"/>
    <property type="project" value="InterPro"/>
</dbReference>
<dbReference type="GO" id="GO:0003677">
    <property type="term" value="F:DNA binding"/>
    <property type="evidence" value="ECO:0007669"/>
    <property type="project" value="InterPro"/>
</dbReference>
<evidence type="ECO:0000313" key="9">
    <source>
        <dbReference type="Proteomes" id="UP000258309"/>
    </source>
</evidence>
<keyword evidence="1" id="KW-0479">Metal-binding</keyword>